<accession>A0A533I4B7</accession>
<gene>
    <name evidence="1" type="ORF">DI616_15920</name>
</gene>
<dbReference type="AlphaFoldDB" id="A0A533I4B7"/>
<evidence type="ECO:0000313" key="2">
    <source>
        <dbReference type="Proteomes" id="UP000315344"/>
    </source>
</evidence>
<proteinExistence type="predicted"/>
<protein>
    <submittedName>
        <fullName evidence="1">Uncharacterized protein</fullName>
    </submittedName>
</protein>
<dbReference type="EMBL" id="VAFL01000015">
    <property type="protein sequence ID" value="TKW65214.1"/>
    <property type="molecule type" value="Genomic_DNA"/>
</dbReference>
<evidence type="ECO:0000313" key="1">
    <source>
        <dbReference type="EMBL" id="TKW65214.1"/>
    </source>
</evidence>
<name>A0A533I4B7_PARDE</name>
<organism evidence="1 2">
    <name type="scientific">Paracoccus denitrificans</name>
    <dbReference type="NCBI Taxonomy" id="266"/>
    <lineage>
        <taxon>Bacteria</taxon>
        <taxon>Pseudomonadati</taxon>
        <taxon>Pseudomonadota</taxon>
        <taxon>Alphaproteobacteria</taxon>
        <taxon>Rhodobacterales</taxon>
        <taxon>Paracoccaceae</taxon>
        <taxon>Paracoccus</taxon>
    </lineage>
</organism>
<dbReference type="Proteomes" id="UP000315344">
    <property type="component" value="Unassembled WGS sequence"/>
</dbReference>
<comment type="caution">
    <text evidence="1">The sequence shown here is derived from an EMBL/GenBank/DDBJ whole genome shotgun (WGS) entry which is preliminary data.</text>
</comment>
<sequence length="191" mass="22251">MKFVSKHDGKGQLEGFYFEGPYTEFPEWFLDMEKEGKVSYSAKCVYLKDPAVRGYQAQAKAKEGKWVCRYHNGSQLYFFTTEDLRSSYAPVGDGVREDYDAYVEEQKNTVVTLIRPVRYYEYVWTGHCHRVPNWLYTAMTEGRVQVRGRKLMIGTLEVLPGDYVVMQCHDERGVLNAFSPDDYALFKEGKR</sequence>
<reference evidence="1 2" key="1">
    <citation type="journal article" date="2017" name="Nat. Commun.">
        <title>In situ click chemistry generation of cyclooxygenase-2 inhibitors.</title>
        <authorList>
            <person name="Bhardwaj A."/>
            <person name="Kaur J."/>
            <person name="Wuest M."/>
            <person name="Wuest F."/>
        </authorList>
    </citation>
    <scope>NUCLEOTIDE SEQUENCE [LARGE SCALE GENOMIC DNA]</scope>
    <source>
        <strain evidence="1">S2_012_000_R3_94</strain>
    </source>
</reference>